<proteinExistence type="predicted"/>
<evidence type="ECO:0000256" key="3">
    <source>
        <dbReference type="ARBA" id="ARBA00022801"/>
    </source>
</evidence>
<dbReference type="SFLD" id="SFLDS00003">
    <property type="entry name" value="Haloacid_Dehalogenase"/>
    <property type="match status" value="1"/>
</dbReference>
<name>A0A090IZ40_9BACI</name>
<dbReference type="Gene3D" id="1.20.120.710">
    <property type="entry name" value="Haloacid dehalogenase hydrolase-like domain"/>
    <property type="match status" value="1"/>
</dbReference>
<keyword evidence="6" id="KW-1185">Reference proteome</keyword>
<dbReference type="EMBL" id="CCRF01000096">
    <property type="protein sequence ID" value="CEE03007.1"/>
    <property type="molecule type" value="Genomic_DNA"/>
</dbReference>
<dbReference type="GO" id="GO:0046872">
    <property type="term" value="F:metal ion binding"/>
    <property type="evidence" value="ECO:0007669"/>
    <property type="project" value="UniProtKB-KW"/>
</dbReference>
<dbReference type="InterPro" id="IPR051400">
    <property type="entry name" value="HAD-like_hydrolase"/>
</dbReference>
<dbReference type="SFLD" id="SFLDG01129">
    <property type="entry name" value="C1.5:_HAD__Beta-PGM__Phosphata"/>
    <property type="match status" value="1"/>
</dbReference>
<sequence>MTTIAFDLDDTLYDRTQPLRQALLEIDEAKSLPFHKFLNVFQQNSDIAFEKVKDHIWTLEESHIFRIRNTLHQLGIDISLSKAQNFQDQYKKNQQQIEPFPCILEILDFLQTKNIQTIIITNGPSTSQRNKVNNLRLNKYFSPEQIIVSEEENIAKPDIGIFRLAESRFKLDRTKTWFIGDSYVNDIVGAANAGWNTIWFNRNYKIKNEKTNLLKTKTVFSSLELKDYLFDMFKNQ</sequence>
<keyword evidence="2" id="KW-0479">Metal-binding</keyword>
<dbReference type="AlphaFoldDB" id="A0A090IZ40"/>
<organism evidence="5 6">
    <name type="scientific">Caldibacillus thermoamylovorans</name>
    <dbReference type="NCBI Taxonomy" id="35841"/>
    <lineage>
        <taxon>Bacteria</taxon>
        <taxon>Bacillati</taxon>
        <taxon>Bacillota</taxon>
        <taxon>Bacilli</taxon>
        <taxon>Bacillales</taxon>
        <taxon>Bacillaceae</taxon>
        <taxon>Caldibacillus</taxon>
    </lineage>
</organism>
<keyword evidence="4" id="KW-0460">Magnesium</keyword>
<reference evidence="5 6" key="1">
    <citation type="submission" date="2014-07" db="EMBL/GenBank/DDBJ databases">
        <authorList>
            <person name="Wibberg Daniel"/>
        </authorList>
    </citation>
    <scope>NUCLEOTIDE SEQUENCE [LARGE SCALE GENOMIC DNA]</scope>
</reference>
<dbReference type="InterPro" id="IPR023214">
    <property type="entry name" value="HAD_sf"/>
</dbReference>
<dbReference type="PANTHER" id="PTHR46470:SF2">
    <property type="entry name" value="GLYCERALDEHYDE 3-PHOSPHATE PHOSPHATASE"/>
    <property type="match status" value="1"/>
</dbReference>
<dbReference type="PANTHER" id="PTHR46470">
    <property type="entry name" value="N-ACYLNEURAMINATE-9-PHOSPHATASE"/>
    <property type="match status" value="1"/>
</dbReference>
<evidence type="ECO:0008006" key="7">
    <source>
        <dbReference type="Google" id="ProtNLM"/>
    </source>
</evidence>
<evidence type="ECO:0000256" key="4">
    <source>
        <dbReference type="ARBA" id="ARBA00022842"/>
    </source>
</evidence>
<dbReference type="InterPro" id="IPR036412">
    <property type="entry name" value="HAD-like_sf"/>
</dbReference>
<dbReference type="Pfam" id="PF00702">
    <property type="entry name" value="Hydrolase"/>
    <property type="match status" value="1"/>
</dbReference>
<dbReference type="Gene3D" id="3.40.50.1000">
    <property type="entry name" value="HAD superfamily/HAD-like"/>
    <property type="match status" value="1"/>
</dbReference>
<dbReference type="InterPro" id="IPR006439">
    <property type="entry name" value="HAD-SF_hydro_IA"/>
</dbReference>
<dbReference type="NCBIfam" id="TIGR01549">
    <property type="entry name" value="HAD-SF-IA-v1"/>
    <property type="match status" value="1"/>
</dbReference>
<gene>
    <name evidence="5" type="ORF">BT1A1_3224</name>
</gene>
<protein>
    <recommendedName>
        <fullName evidence="7">HAD family hydrolase</fullName>
    </recommendedName>
</protein>
<comment type="cofactor">
    <cofactor evidence="1">
        <name>Mg(2+)</name>
        <dbReference type="ChEBI" id="CHEBI:18420"/>
    </cofactor>
</comment>
<evidence type="ECO:0000256" key="2">
    <source>
        <dbReference type="ARBA" id="ARBA00022723"/>
    </source>
</evidence>
<dbReference type="Proteomes" id="UP000040576">
    <property type="component" value="Unassembled WGS sequence"/>
</dbReference>
<evidence type="ECO:0000313" key="5">
    <source>
        <dbReference type="EMBL" id="CEE03007.1"/>
    </source>
</evidence>
<dbReference type="GO" id="GO:0016791">
    <property type="term" value="F:phosphatase activity"/>
    <property type="evidence" value="ECO:0007669"/>
    <property type="project" value="TreeGrafter"/>
</dbReference>
<dbReference type="SUPFAM" id="SSF56784">
    <property type="entry name" value="HAD-like"/>
    <property type="match status" value="1"/>
</dbReference>
<dbReference type="GO" id="GO:0044281">
    <property type="term" value="P:small molecule metabolic process"/>
    <property type="evidence" value="ECO:0007669"/>
    <property type="project" value="UniProtKB-ARBA"/>
</dbReference>
<keyword evidence="3" id="KW-0378">Hydrolase</keyword>
<dbReference type="PRINTS" id="PR00413">
    <property type="entry name" value="HADHALOGNASE"/>
</dbReference>
<evidence type="ECO:0000256" key="1">
    <source>
        <dbReference type="ARBA" id="ARBA00001946"/>
    </source>
</evidence>
<dbReference type="RefSeq" id="WP_034773068.1">
    <property type="nucleotide sequence ID" value="NZ_CCRF01000096.1"/>
</dbReference>
<evidence type="ECO:0000313" key="6">
    <source>
        <dbReference type="Proteomes" id="UP000040576"/>
    </source>
</evidence>
<accession>A0A090IZ40</accession>